<evidence type="ECO:0000313" key="3">
    <source>
        <dbReference type="EMBL" id="EMA37073.1"/>
    </source>
</evidence>
<feature type="transmembrane region" description="Helical" evidence="1">
    <location>
        <begin position="21"/>
        <end position="46"/>
    </location>
</feature>
<dbReference type="EMBL" id="CP019285">
    <property type="protein sequence ID" value="APW97546.1"/>
    <property type="molecule type" value="Genomic_DNA"/>
</dbReference>
<accession>M0LV95</accession>
<dbReference type="Proteomes" id="UP000011555">
    <property type="component" value="Unassembled WGS sequence"/>
</dbReference>
<reference evidence="2 5" key="1">
    <citation type="journal article" date="2011" name="J. Bacteriol.">
        <title>Genome sequence of Halobiforma lacisalsi AJ5, an extremely halophilic archaeon which harbors a bop gene.</title>
        <authorList>
            <person name="Jiang X."/>
            <person name="Wang S."/>
            <person name="Cheng H."/>
            <person name="Huo Y."/>
            <person name="Zhang X."/>
            <person name="Zhu X."/>
            <person name="Han X."/>
            <person name="Ni P."/>
            <person name="Wu M."/>
        </authorList>
    </citation>
    <scope>NUCLEOTIDE SEQUENCE [LARGE SCALE GENOMIC DNA]</scope>
    <source>
        <strain evidence="2 5">AJ5</strain>
    </source>
</reference>
<dbReference type="Proteomes" id="UP000186547">
    <property type="component" value="Chromosome"/>
</dbReference>
<reference evidence="2" key="3">
    <citation type="submission" date="2017-01" db="EMBL/GenBank/DDBJ databases">
        <authorList>
            <person name="Mah S.A."/>
            <person name="Swanson W.J."/>
            <person name="Moy G.W."/>
            <person name="Vacquier V.D."/>
        </authorList>
    </citation>
    <scope>NUCLEOTIDE SEQUENCE</scope>
    <source>
        <strain evidence="2">AJ5</strain>
    </source>
</reference>
<dbReference type="STRING" id="358396.CHINAEXTREME_07050"/>
<protein>
    <submittedName>
        <fullName evidence="3">Uncharacterized protein</fullName>
    </submittedName>
</protein>
<dbReference type="KEGG" id="hlc:CHINAEXTREME07050"/>
<sequence>MYDPRPPRRIPSIDDRTVLETVVVSLATTGLFVAAMVAALGAAALAGDDPIVSAPVAILAGIVTLAVGALSLGAFGSRLGRAIGRRRARAS</sequence>
<dbReference type="GeneID" id="30920868"/>
<dbReference type="AlphaFoldDB" id="M0LV95"/>
<evidence type="ECO:0000313" key="4">
    <source>
        <dbReference type="Proteomes" id="UP000011555"/>
    </source>
</evidence>
<dbReference type="eggNOG" id="ENOG502N631">
    <property type="taxonomic scope" value="Archaea"/>
</dbReference>
<keyword evidence="1" id="KW-1133">Transmembrane helix</keyword>
<reference evidence="3 4" key="2">
    <citation type="journal article" date="2014" name="PLoS Genet.">
        <title>Phylogenetically driven sequencing of extremely halophilic archaea reveals strategies for static and dynamic osmo-response.</title>
        <authorList>
            <person name="Becker E.A."/>
            <person name="Seitzer P.M."/>
            <person name="Tritt A."/>
            <person name="Larsen D."/>
            <person name="Krusor M."/>
            <person name="Yao A.I."/>
            <person name="Wu D."/>
            <person name="Madern D."/>
            <person name="Eisen J.A."/>
            <person name="Darling A.E."/>
            <person name="Facciotti M.T."/>
        </authorList>
    </citation>
    <scope>NUCLEOTIDE SEQUENCE [LARGE SCALE GENOMIC DNA]</scope>
    <source>
        <strain evidence="3 4">AJ5</strain>
    </source>
</reference>
<keyword evidence="1" id="KW-0812">Transmembrane</keyword>
<gene>
    <name evidence="3" type="ORF">C445_02496</name>
    <name evidence="2" type="ORF">CHINAEXTREME_07050</name>
</gene>
<feature type="transmembrane region" description="Helical" evidence="1">
    <location>
        <begin position="52"/>
        <end position="77"/>
    </location>
</feature>
<dbReference type="EMBL" id="AOLZ01000013">
    <property type="protein sequence ID" value="EMA37073.1"/>
    <property type="molecule type" value="Genomic_DNA"/>
</dbReference>
<evidence type="ECO:0000313" key="5">
    <source>
        <dbReference type="Proteomes" id="UP000186547"/>
    </source>
</evidence>
<dbReference type="RefSeq" id="WP_007140252.1">
    <property type="nucleotide sequence ID" value="NZ_AOLZ01000013.1"/>
</dbReference>
<evidence type="ECO:0000313" key="2">
    <source>
        <dbReference type="EMBL" id="APW97546.1"/>
    </source>
</evidence>
<keyword evidence="1" id="KW-0472">Membrane</keyword>
<organism evidence="3 4">
    <name type="scientific">Natronobacterium lacisalsi AJ5</name>
    <dbReference type="NCBI Taxonomy" id="358396"/>
    <lineage>
        <taxon>Archaea</taxon>
        <taxon>Methanobacteriati</taxon>
        <taxon>Methanobacteriota</taxon>
        <taxon>Stenosarchaea group</taxon>
        <taxon>Halobacteria</taxon>
        <taxon>Halobacteriales</taxon>
        <taxon>Natrialbaceae</taxon>
        <taxon>Natronobacterium</taxon>
    </lineage>
</organism>
<proteinExistence type="predicted"/>
<evidence type="ECO:0000256" key="1">
    <source>
        <dbReference type="SAM" id="Phobius"/>
    </source>
</evidence>
<keyword evidence="4" id="KW-1185">Reference proteome</keyword>
<name>M0LV95_NATLA</name>